<proteinExistence type="predicted"/>
<keyword evidence="1" id="KW-0472">Membrane</keyword>
<dbReference type="Proteomes" id="UP001167796">
    <property type="component" value="Unassembled WGS sequence"/>
</dbReference>
<organism evidence="3 4">
    <name type="scientific">Hymenobacter mellowenesis</name>
    <dbReference type="NCBI Taxonomy" id="3063995"/>
    <lineage>
        <taxon>Bacteria</taxon>
        <taxon>Pseudomonadati</taxon>
        <taxon>Bacteroidota</taxon>
        <taxon>Cytophagia</taxon>
        <taxon>Cytophagales</taxon>
        <taxon>Hymenobacteraceae</taxon>
        <taxon>Hymenobacter</taxon>
    </lineage>
</organism>
<keyword evidence="1" id="KW-1133">Transmembrane helix</keyword>
<evidence type="ECO:0000313" key="3">
    <source>
        <dbReference type="EMBL" id="MDO7846806.1"/>
    </source>
</evidence>
<accession>A0ABT9AAE4</accession>
<feature type="transmembrane region" description="Helical" evidence="1">
    <location>
        <begin position="12"/>
        <end position="31"/>
    </location>
</feature>
<gene>
    <name evidence="3" type="ORF">Q5H92_10595</name>
</gene>
<keyword evidence="4" id="KW-1185">Reference proteome</keyword>
<feature type="transmembrane region" description="Helical" evidence="1">
    <location>
        <begin position="119"/>
        <end position="137"/>
    </location>
</feature>
<comment type="caution">
    <text evidence="3">The sequence shown here is derived from an EMBL/GenBank/DDBJ whole genome shotgun (WGS) entry which is preliminary data.</text>
</comment>
<evidence type="ECO:0000256" key="1">
    <source>
        <dbReference type="SAM" id="Phobius"/>
    </source>
</evidence>
<sequence>MPRNPPVAPRWLLYSSIVLLAVAVFFAAQAWQAFRFADALRRAGVRAEGTVVDVSRPGGRYPSTVYTVEYTVRRTRYQLTNQFTTNDQRHRLDERVRVLYAPASPQVAMLDEALERNVWAVKAFLSVATLAFSGLFYKGYRAAGKASTP</sequence>
<evidence type="ECO:0000313" key="4">
    <source>
        <dbReference type="Proteomes" id="UP001167796"/>
    </source>
</evidence>
<dbReference type="InterPro" id="IPR021994">
    <property type="entry name" value="DUF3592"/>
</dbReference>
<protein>
    <submittedName>
        <fullName evidence="3">DUF3592 domain-containing protein</fullName>
    </submittedName>
</protein>
<feature type="domain" description="DUF3592" evidence="2">
    <location>
        <begin position="47"/>
        <end position="112"/>
    </location>
</feature>
<dbReference type="RefSeq" id="WP_305011491.1">
    <property type="nucleotide sequence ID" value="NZ_JAUQSX010000005.1"/>
</dbReference>
<reference evidence="3" key="1">
    <citation type="submission" date="2023-07" db="EMBL/GenBank/DDBJ databases">
        <authorList>
            <person name="Kim M.K."/>
        </authorList>
    </citation>
    <scope>NUCLEOTIDE SEQUENCE</scope>
    <source>
        <strain evidence="3">M29</strain>
    </source>
</reference>
<evidence type="ECO:0000259" key="2">
    <source>
        <dbReference type="Pfam" id="PF12158"/>
    </source>
</evidence>
<keyword evidence="1" id="KW-0812">Transmembrane</keyword>
<name>A0ABT9AAE4_9BACT</name>
<dbReference type="EMBL" id="JAUQSX010000005">
    <property type="protein sequence ID" value="MDO7846806.1"/>
    <property type="molecule type" value="Genomic_DNA"/>
</dbReference>
<dbReference type="Pfam" id="PF12158">
    <property type="entry name" value="DUF3592"/>
    <property type="match status" value="1"/>
</dbReference>